<dbReference type="InterPro" id="IPR027417">
    <property type="entry name" value="P-loop_NTPase"/>
</dbReference>
<reference evidence="11 12" key="1">
    <citation type="journal article" date="2015" name="Genome Announc.">
        <title>Genome Sequence of Borrelia chilensis VA1, a South American Member of the Lyme Borreliosis Group.</title>
        <authorList>
            <person name="Huang W."/>
            <person name="Ojaimi C."/>
            <person name="Fallon J.T."/>
            <person name="Travisany D."/>
            <person name="Maass A."/>
            <person name="Ivanova L."/>
            <person name="Tomova A."/>
            <person name="Gonzalez-Acuna D."/>
            <person name="Godfrey H.P."/>
            <person name="Cabello F.C."/>
        </authorList>
    </citation>
    <scope>NUCLEOTIDE SEQUENCE [LARGE SCALE GENOMIC DNA]</scope>
    <source>
        <strain evidence="11 12">VA1</strain>
    </source>
</reference>
<dbReference type="Proteomes" id="UP000030940">
    <property type="component" value="Chromosome"/>
</dbReference>
<dbReference type="GO" id="GO:0043565">
    <property type="term" value="F:sequence-specific DNA binding"/>
    <property type="evidence" value="ECO:0007669"/>
    <property type="project" value="InterPro"/>
</dbReference>
<evidence type="ECO:0000256" key="2">
    <source>
        <dbReference type="ARBA" id="ARBA00022741"/>
    </source>
</evidence>
<dbReference type="Pfam" id="PF02954">
    <property type="entry name" value="HTH_8"/>
    <property type="match status" value="1"/>
</dbReference>
<organism evidence="11 12">
    <name type="scientific">Borreliella chilensis</name>
    <dbReference type="NCBI Taxonomy" id="1245910"/>
    <lineage>
        <taxon>Bacteria</taxon>
        <taxon>Pseudomonadati</taxon>
        <taxon>Spirochaetota</taxon>
        <taxon>Spirochaetia</taxon>
        <taxon>Spirochaetales</taxon>
        <taxon>Borreliaceae</taxon>
        <taxon>Borreliella</taxon>
    </lineage>
</organism>
<proteinExistence type="predicted"/>
<dbReference type="Gene3D" id="1.10.10.60">
    <property type="entry name" value="Homeodomain-like"/>
    <property type="match status" value="1"/>
</dbReference>
<dbReference type="PROSITE" id="PS00675">
    <property type="entry name" value="SIGMA54_INTERACT_1"/>
    <property type="match status" value="1"/>
</dbReference>
<dbReference type="SUPFAM" id="SSF46689">
    <property type="entry name" value="Homeodomain-like"/>
    <property type="match status" value="1"/>
</dbReference>
<keyword evidence="2" id="KW-0547">Nucleotide-binding</keyword>
<keyword evidence="12" id="KW-1185">Reference proteome</keyword>
<evidence type="ECO:0000256" key="8">
    <source>
        <dbReference type="PROSITE-ProRule" id="PRU00169"/>
    </source>
</evidence>
<dbReference type="InterPro" id="IPR058031">
    <property type="entry name" value="AAA_lid_NorR"/>
</dbReference>
<dbReference type="Gene3D" id="3.40.50.2300">
    <property type="match status" value="1"/>
</dbReference>
<dbReference type="InterPro" id="IPR002078">
    <property type="entry name" value="Sigma_54_int"/>
</dbReference>
<sequence>MSKILVADDEKNIREGIATYLEDEGYFVFTASDGEEALEIIENENLDVIISDLRMPQISGEKLLKIVKEKNLEIPFIILTAHGTVDSAVDAMREGAYDFLIKPLDLERLLLIIKRSLNKKENNNDEITNLENILIRKDLKYYEKIMGKSLLMQRIFELVIKIAKSNASVLITGESGVGKEIIADAIFDLSNRNDKPFIKVNCAALSESILESELFGHEKGAFTGAISKKKGRFELANKGTIFLDEIAEISPEIQVKLLRVLQNKTFERVGGENTIKVDIRLLAATNKNIEEEIKKEKFREDLFYRLNIININIPPLRERKDDISHLTNILIKDVAKENNREEKTLSNDAMKALYYYDWPGNIRELKNVLESALILSKGKQITKEDLPAKIKNNENLIFKITLPIGISLKEAEKEIIKQTLFHFKNNKSKCAEILKIGRKTLHNKIIEYHIDQ</sequence>
<keyword evidence="3" id="KW-0067">ATP-binding</keyword>
<dbReference type="AlphaFoldDB" id="A0A0A7UYP8"/>
<dbReference type="PANTHER" id="PTHR32071">
    <property type="entry name" value="TRANSCRIPTIONAL REGULATORY PROTEIN"/>
    <property type="match status" value="1"/>
</dbReference>
<keyword evidence="1 8" id="KW-0597">Phosphoprotein</keyword>
<evidence type="ECO:0000256" key="4">
    <source>
        <dbReference type="ARBA" id="ARBA00023012"/>
    </source>
</evidence>
<dbReference type="InterPro" id="IPR001789">
    <property type="entry name" value="Sig_transdc_resp-reg_receiver"/>
</dbReference>
<dbReference type="GO" id="GO:0005524">
    <property type="term" value="F:ATP binding"/>
    <property type="evidence" value="ECO:0007669"/>
    <property type="project" value="UniProtKB-KW"/>
</dbReference>
<feature type="domain" description="Response regulatory" evidence="10">
    <location>
        <begin position="3"/>
        <end position="117"/>
    </location>
</feature>
<dbReference type="Pfam" id="PF00158">
    <property type="entry name" value="Sigma54_activat"/>
    <property type="match status" value="1"/>
</dbReference>
<keyword evidence="5" id="KW-0805">Transcription regulation</keyword>
<dbReference type="SUPFAM" id="SSF52540">
    <property type="entry name" value="P-loop containing nucleoside triphosphate hydrolases"/>
    <property type="match status" value="1"/>
</dbReference>
<accession>A0A0A7UYP8</accession>
<evidence type="ECO:0000256" key="1">
    <source>
        <dbReference type="ARBA" id="ARBA00022553"/>
    </source>
</evidence>
<evidence type="ECO:0000259" key="9">
    <source>
        <dbReference type="PROSITE" id="PS50045"/>
    </source>
</evidence>
<dbReference type="InterPro" id="IPR025944">
    <property type="entry name" value="Sigma_54_int_dom_CS"/>
</dbReference>
<dbReference type="PROSITE" id="PS00676">
    <property type="entry name" value="SIGMA54_INTERACT_2"/>
    <property type="match status" value="1"/>
</dbReference>
<dbReference type="PROSITE" id="PS50045">
    <property type="entry name" value="SIGMA54_INTERACT_4"/>
    <property type="match status" value="1"/>
</dbReference>
<evidence type="ECO:0000313" key="12">
    <source>
        <dbReference type="Proteomes" id="UP000030940"/>
    </source>
</evidence>
<evidence type="ECO:0000256" key="5">
    <source>
        <dbReference type="ARBA" id="ARBA00023015"/>
    </source>
</evidence>
<dbReference type="PROSITE" id="PS00688">
    <property type="entry name" value="SIGMA54_INTERACT_3"/>
    <property type="match status" value="1"/>
</dbReference>
<dbReference type="SMART" id="SM00448">
    <property type="entry name" value="REC"/>
    <property type="match status" value="1"/>
</dbReference>
<protein>
    <submittedName>
        <fullName evidence="11">Acetoacetate metabolism regulatory protein AtoC</fullName>
    </submittedName>
</protein>
<keyword evidence="6" id="KW-0238">DNA-binding</keyword>
<keyword evidence="4" id="KW-0902">Two-component regulatory system</keyword>
<dbReference type="KEGG" id="bchi:OY14_03820"/>
<dbReference type="GO" id="GO:0000160">
    <property type="term" value="P:phosphorelay signal transduction system"/>
    <property type="evidence" value="ECO:0007669"/>
    <property type="project" value="UniProtKB-KW"/>
</dbReference>
<dbReference type="Gene3D" id="1.10.8.60">
    <property type="match status" value="1"/>
</dbReference>
<dbReference type="Gene3D" id="3.40.50.300">
    <property type="entry name" value="P-loop containing nucleotide triphosphate hydrolases"/>
    <property type="match status" value="1"/>
</dbReference>
<dbReference type="FunFam" id="3.40.50.300:FF:000006">
    <property type="entry name" value="DNA-binding transcriptional regulator NtrC"/>
    <property type="match status" value="1"/>
</dbReference>
<dbReference type="InterPro" id="IPR025943">
    <property type="entry name" value="Sigma_54_int_dom_ATP-bd_2"/>
</dbReference>
<evidence type="ECO:0000313" key="11">
    <source>
        <dbReference type="EMBL" id="AJA90538.1"/>
    </source>
</evidence>
<keyword evidence="7" id="KW-0804">Transcription</keyword>
<evidence type="ECO:0000256" key="3">
    <source>
        <dbReference type="ARBA" id="ARBA00022840"/>
    </source>
</evidence>
<feature type="modified residue" description="4-aspartylphosphate" evidence="8">
    <location>
        <position position="52"/>
    </location>
</feature>
<dbReference type="InterPro" id="IPR009057">
    <property type="entry name" value="Homeodomain-like_sf"/>
</dbReference>
<dbReference type="STRING" id="1245910.OY14_03820"/>
<dbReference type="SUPFAM" id="SSF52172">
    <property type="entry name" value="CheY-like"/>
    <property type="match status" value="1"/>
</dbReference>
<feature type="domain" description="Sigma-54 factor interaction" evidence="9">
    <location>
        <begin position="145"/>
        <end position="374"/>
    </location>
</feature>
<dbReference type="SMART" id="SM00382">
    <property type="entry name" value="AAA"/>
    <property type="match status" value="1"/>
</dbReference>
<evidence type="ECO:0000259" key="10">
    <source>
        <dbReference type="PROSITE" id="PS50110"/>
    </source>
</evidence>
<dbReference type="InterPro" id="IPR025662">
    <property type="entry name" value="Sigma_54_int_dom_ATP-bd_1"/>
</dbReference>
<dbReference type="HOGENOM" id="CLU_000445_0_6_12"/>
<name>A0A0A7UYP8_9SPIR</name>
<dbReference type="FunFam" id="3.40.50.2300:FF:000018">
    <property type="entry name" value="DNA-binding transcriptional regulator NtrC"/>
    <property type="match status" value="1"/>
</dbReference>
<evidence type="ECO:0000256" key="6">
    <source>
        <dbReference type="ARBA" id="ARBA00023125"/>
    </source>
</evidence>
<dbReference type="GO" id="GO:0006355">
    <property type="term" value="P:regulation of DNA-templated transcription"/>
    <property type="evidence" value="ECO:0007669"/>
    <property type="project" value="InterPro"/>
</dbReference>
<dbReference type="CDD" id="cd00009">
    <property type="entry name" value="AAA"/>
    <property type="match status" value="1"/>
</dbReference>
<dbReference type="InterPro" id="IPR011006">
    <property type="entry name" value="CheY-like_superfamily"/>
</dbReference>
<gene>
    <name evidence="11" type="ORF">OY14_03820</name>
</gene>
<dbReference type="PROSITE" id="PS50110">
    <property type="entry name" value="RESPONSE_REGULATORY"/>
    <property type="match status" value="1"/>
</dbReference>
<dbReference type="Pfam" id="PF25601">
    <property type="entry name" value="AAA_lid_14"/>
    <property type="match status" value="1"/>
</dbReference>
<dbReference type="InterPro" id="IPR002197">
    <property type="entry name" value="HTH_Fis"/>
</dbReference>
<evidence type="ECO:0000256" key="7">
    <source>
        <dbReference type="ARBA" id="ARBA00023163"/>
    </source>
</evidence>
<dbReference type="Pfam" id="PF00072">
    <property type="entry name" value="Response_reg"/>
    <property type="match status" value="1"/>
</dbReference>
<dbReference type="InterPro" id="IPR003593">
    <property type="entry name" value="AAA+_ATPase"/>
</dbReference>
<dbReference type="EMBL" id="CP009910">
    <property type="protein sequence ID" value="AJA90538.1"/>
    <property type="molecule type" value="Genomic_DNA"/>
</dbReference>